<reference evidence="3" key="3">
    <citation type="journal article" date="2011" name="PLoS ONE">
        <title>Genome sequence of a mesophilic hydrogenotrophic methanogen Methanocella paludicola, the first cultivated representative of the order Methanocellales.</title>
        <authorList>
            <person name="Sakai S."/>
            <person name="Takaki Y."/>
            <person name="Shimamura S."/>
            <person name="Sekine M."/>
            <person name="Tajima T."/>
            <person name="Kosugi H."/>
            <person name="Ichikawa N."/>
            <person name="Tasumi E."/>
            <person name="Hiraki A.T."/>
            <person name="Shimizu A."/>
            <person name="Kato Y."/>
            <person name="Nishiko R."/>
            <person name="Mori K."/>
            <person name="Fujita N."/>
            <person name="Imachi H."/>
            <person name="Takai K."/>
        </authorList>
    </citation>
    <scope>NUCLEOTIDE SEQUENCE [LARGE SCALE GENOMIC DNA]</scope>
    <source>
        <strain evidence="3">DSM 17711 / JCM 13418 / NBRC 101707 / SANAE</strain>
    </source>
</reference>
<dbReference type="Pfam" id="PF00462">
    <property type="entry name" value="Glutaredoxin"/>
    <property type="match status" value="1"/>
</dbReference>
<dbReference type="STRING" id="304371.MCP_2398"/>
<dbReference type="PROSITE" id="PS00195">
    <property type="entry name" value="GLUTAREDOXIN_1"/>
    <property type="match status" value="1"/>
</dbReference>
<gene>
    <name evidence="2" type="ordered locus">MCP_2398</name>
</gene>
<reference evidence="2 3" key="1">
    <citation type="journal article" date="2007" name="Appl. Environ. Microbiol.">
        <title>Isolation of key methanogens for global methane emission from rice paddy fields: a novel isolate affiliated with the clone cluster rice cluster I.</title>
        <authorList>
            <person name="Sakai S."/>
            <person name="Imachi H."/>
            <person name="Sekiguchi Y."/>
            <person name="Ohashi A."/>
            <person name="Harada H."/>
            <person name="Kamagata Y."/>
        </authorList>
    </citation>
    <scope>NUCLEOTIDE SEQUENCE [LARGE SCALE GENOMIC DNA]</scope>
    <source>
        <strain evidence="3">DSM 17711 / JCM 13418 / NBRC 101707 / SANAE</strain>
    </source>
</reference>
<dbReference type="SUPFAM" id="SSF52833">
    <property type="entry name" value="Thioredoxin-like"/>
    <property type="match status" value="1"/>
</dbReference>
<accession>D1Z198</accession>
<organism evidence="2 3">
    <name type="scientific">Methanocella paludicola (strain DSM 17711 / JCM 13418 / NBRC 101707 / SANAE)</name>
    <dbReference type="NCBI Taxonomy" id="304371"/>
    <lineage>
        <taxon>Archaea</taxon>
        <taxon>Methanobacteriati</taxon>
        <taxon>Methanobacteriota</taxon>
        <taxon>Stenosarchaea group</taxon>
        <taxon>Methanomicrobia</taxon>
        <taxon>Methanocellales</taxon>
        <taxon>Methanocellaceae</taxon>
        <taxon>Methanocella</taxon>
    </lineage>
</organism>
<dbReference type="InParanoid" id="D1Z198"/>
<dbReference type="PROSITE" id="PS51354">
    <property type="entry name" value="GLUTAREDOXIN_2"/>
    <property type="match status" value="1"/>
</dbReference>
<evidence type="ECO:0000259" key="1">
    <source>
        <dbReference type="Pfam" id="PF00462"/>
    </source>
</evidence>
<feature type="domain" description="Glutaredoxin" evidence="1">
    <location>
        <begin position="14"/>
        <end position="78"/>
    </location>
</feature>
<dbReference type="KEGG" id="mpd:MCP_2398"/>
<keyword evidence="3" id="KW-1185">Reference proteome</keyword>
<dbReference type="eggNOG" id="arCOG02606">
    <property type="taxonomic scope" value="Archaea"/>
</dbReference>
<dbReference type="CDD" id="cd02976">
    <property type="entry name" value="NrdH"/>
    <property type="match status" value="1"/>
</dbReference>
<evidence type="ECO:0000313" key="3">
    <source>
        <dbReference type="Proteomes" id="UP000001882"/>
    </source>
</evidence>
<dbReference type="RefSeq" id="WP_012901144.1">
    <property type="nucleotide sequence ID" value="NC_013665.1"/>
</dbReference>
<dbReference type="OrthoDB" id="73564at2157"/>
<name>D1Z198_METPS</name>
<reference evidence="2 3" key="2">
    <citation type="journal article" date="2008" name="Int. J. Syst. Evol. Microbiol.">
        <title>Methanocella paludicola gen. nov., sp. nov., a methane-producing archaeon, the first isolate of the lineage 'Rice Cluster I', and proposal of the new archaeal order Methanocellales ord. nov.</title>
        <authorList>
            <person name="Sakai S."/>
            <person name="Imachi H."/>
            <person name="Hanada S."/>
            <person name="Ohashi A."/>
            <person name="Harada H."/>
            <person name="Kamagata Y."/>
        </authorList>
    </citation>
    <scope>NUCLEOTIDE SEQUENCE [LARGE SCALE GENOMIC DNA]</scope>
    <source>
        <strain evidence="3">DSM 17711 / JCM 13418 / NBRC 101707 / SANAE</strain>
    </source>
</reference>
<dbReference type="Proteomes" id="UP000001882">
    <property type="component" value="Chromosome"/>
</dbReference>
<dbReference type="EMBL" id="AP011532">
    <property type="protein sequence ID" value="BAI62470.1"/>
    <property type="molecule type" value="Genomic_DNA"/>
</dbReference>
<dbReference type="AlphaFoldDB" id="D1Z198"/>
<dbReference type="InterPro" id="IPR036249">
    <property type="entry name" value="Thioredoxin-like_sf"/>
</dbReference>
<dbReference type="InterPro" id="IPR002109">
    <property type="entry name" value="Glutaredoxin"/>
</dbReference>
<dbReference type="GeneID" id="8682191"/>
<evidence type="ECO:0000313" key="2">
    <source>
        <dbReference type="EMBL" id="BAI62470.1"/>
    </source>
</evidence>
<sequence length="91" mass="10067">MHVEHVDGKNNGTVMLYALSTCVWCKMTKKLITGLGVAFDYMFVDLLQGAEQEEAIAEIKKVNPSCSFPTLVVNGQCIVGYQEAKIREALK</sequence>
<proteinExistence type="predicted"/>
<dbReference type="InterPro" id="IPR011767">
    <property type="entry name" value="GLR_AS"/>
</dbReference>
<protein>
    <submittedName>
        <fullName evidence="2">Glutaredoxin</fullName>
    </submittedName>
</protein>
<dbReference type="Gene3D" id="3.40.30.10">
    <property type="entry name" value="Glutaredoxin"/>
    <property type="match status" value="1"/>
</dbReference>